<protein>
    <recommendedName>
        <fullName evidence="5">Tripartite tricarboxylate transporter substrate binding protein</fullName>
    </recommendedName>
</protein>
<proteinExistence type="inferred from homology"/>
<dbReference type="PANTHER" id="PTHR42928:SF5">
    <property type="entry name" value="BLR1237 PROTEIN"/>
    <property type="match status" value="1"/>
</dbReference>
<dbReference type="InterPro" id="IPR042100">
    <property type="entry name" value="Bug_dom1"/>
</dbReference>
<dbReference type="GeneID" id="94358352"/>
<dbReference type="PANTHER" id="PTHR42928">
    <property type="entry name" value="TRICARBOXYLATE-BINDING PROTEIN"/>
    <property type="match status" value="1"/>
</dbReference>
<organism evidence="3 4">
    <name type="scientific">Achromobacter dolens</name>
    <dbReference type="NCBI Taxonomy" id="1287738"/>
    <lineage>
        <taxon>Bacteria</taxon>
        <taxon>Pseudomonadati</taxon>
        <taxon>Pseudomonadota</taxon>
        <taxon>Betaproteobacteria</taxon>
        <taxon>Burkholderiales</taxon>
        <taxon>Alcaligenaceae</taxon>
        <taxon>Achromobacter</taxon>
    </lineage>
</organism>
<feature type="chain" id="PRO_5028978080" description="Tripartite tricarboxylate transporter substrate binding protein" evidence="2">
    <location>
        <begin position="22"/>
        <end position="326"/>
    </location>
</feature>
<dbReference type="CDD" id="cd07012">
    <property type="entry name" value="PBP2_Bug_TTT"/>
    <property type="match status" value="1"/>
</dbReference>
<dbReference type="PIRSF" id="PIRSF017082">
    <property type="entry name" value="YflP"/>
    <property type="match status" value="1"/>
</dbReference>
<keyword evidence="2" id="KW-0732">Signal</keyword>
<feature type="signal peptide" evidence="2">
    <location>
        <begin position="1"/>
        <end position="21"/>
    </location>
</feature>
<sequence>MRFAPIALSVICTFSVSVSFAQGETYPAKPIRIVVATPPGSTPDVGGRLVAARLSADLKQAVIVENRPGVNGLLAAREVLRSAHDGYTLLLAPSSTMAISPYIHPKQAGSLPADFAAVSQIYKTDFSLITRAGSGLESVSDLIAAAKERPGKLVGAFAAVGSASHVSLELFKQMAGVDIYAVPFNGSPAASLGVASGEADLLFETVPSTEPVVSSGKARRIAMTGPERFALAPSIPTVGESGLPGFVVTTWAGIFAPKDVPADRIQRISDSIDSVFQDAAVVQQMAASSLLPGEPSSTRFQAIWLSDLEMSKKVVAAAPELQQENK</sequence>
<dbReference type="InterPro" id="IPR005064">
    <property type="entry name" value="BUG"/>
</dbReference>
<gene>
    <name evidence="3" type="ORF">LMG26841_04813</name>
</gene>
<comment type="similarity">
    <text evidence="1">Belongs to the UPF0065 (bug) family.</text>
</comment>
<reference evidence="3 4" key="1">
    <citation type="submission" date="2020-04" db="EMBL/GenBank/DDBJ databases">
        <authorList>
            <person name="De Canck E."/>
        </authorList>
    </citation>
    <scope>NUCLEOTIDE SEQUENCE [LARGE SCALE GENOMIC DNA]</scope>
    <source>
        <strain evidence="3 4">LMG 26841</strain>
    </source>
</reference>
<dbReference type="Proteomes" id="UP000494272">
    <property type="component" value="Unassembled WGS sequence"/>
</dbReference>
<dbReference type="Gene3D" id="3.40.190.10">
    <property type="entry name" value="Periplasmic binding protein-like II"/>
    <property type="match status" value="1"/>
</dbReference>
<accession>A0A6S7EGW9</accession>
<dbReference type="RefSeq" id="WP_175168081.1">
    <property type="nucleotide sequence ID" value="NZ_CADIKW010000013.1"/>
</dbReference>
<evidence type="ECO:0000313" key="4">
    <source>
        <dbReference type="Proteomes" id="UP000494272"/>
    </source>
</evidence>
<keyword evidence="4" id="KW-1185">Reference proteome</keyword>
<evidence type="ECO:0008006" key="5">
    <source>
        <dbReference type="Google" id="ProtNLM"/>
    </source>
</evidence>
<name>A0A6S7EGW9_9BURK</name>
<dbReference type="AlphaFoldDB" id="A0A6S7EGW9"/>
<dbReference type="Pfam" id="PF03401">
    <property type="entry name" value="TctC"/>
    <property type="match status" value="1"/>
</dbReference>
<evidence type="ECO:0000313" key="3">
    <source>
        <dbReference type="EMBL" id="CAB3907707.1"/>
    </source>
</evidence>
<dbReference type="EMBL" id="CADIKW010000013">
    <property type="protein sequence ID" value="CAB3907707.1"/>
    <property type="molecule type" value="Genomic_DNA"/>
</dbReference>
<evidence type="ECO:0000256" key="2">
    <source>
        <dbReference type="SAM" id="SignalP"/>
    </source>
</evidence>
<dbReference type="SUPFAM" id="SSF53850">
    <property type="entry name" value="Periplasmic binding protein-like II"/>
    <property type="match status" value="1"/>
</dbReference>
<dbReference type="Gene3D" id="3.40.190.150">
    <property type="entry name" value="Bordetella uptake gene, domain 1"/>
    <property type="match status" value="1"/>
</dbReference>
<evidence type="ECO:0000256" key="1">
    <source>
        <dbReference type="ARBA" id="ARBA00006987"/>
    </source>
</evidence>